<proteinExistence type="predicted"/>
<evidence type="ECO:0000313" key="2">
    <source>
        <dbReference type="Proteomes" id="UP000248196"/>
    </source>
</evidence>
<evidence type="ECO:0000313" key="1">
    <source>
        <dbReference type="EMBL" id="PYD39067.1"/>
    </source>
</evidence>
<reference evidence="1 2" key="1">
    <citation type="submission" date="2017-11" db="EMBL/GenBank/DDBJ databases">
        <title>Genome sequence of the oocydin A producing rhizobacterium Serratia plymuthica 4Rx5.</title>
        <authorList>
            <person name="Matilla M.A."/>
            <person name="Udaondo Z."/>
            <person name="Salmond G.P.C."/>
        </authorList>
    </citation>
    <scope>NUCLEOTIDE SEQUENCE [LARGE SCALE GENOMIC DNA]</scope>
    <source>
        <strain evidence="1 2">4Rx5</strain>
    </source>
</reference>
<protein>
    <submittedName>
        <fullName evidence="1">Uncharacterized protein</fullName>
    </submittedName>
</protein>
<dbReference type="OrthoDB" id="3869642at2"/>
<accession>A0A318PHS2</accession>
<organism evidence="1 2">
    <name type="scientific">Serratia plymuthica</name>
    <dbReference type="NCBI Taxonomy" id="82996"/>
    <lineage>
        <taxon>Bacteria</taxon>
        <taxon>Pseudomonadati</taxon>
        <taxon>Pseudomonadota</taxon>
        <taxon>Gammaproteobacteria</taxon>
        <taxon>Enterobacterales</taxon>
        <taxon>Yersiniaceae</taxon>
        <taxon>Serratia</taxon>
    </lineage>
</organism>
<comment type="caution">
    <text evidence="1">The sequence shown here is derived from an EMBL/GenBank/DDBJ whole genome shotgun (WGS) entry which is preliminary data.</text>
</comment>
<name>A0A318PHS2_SERPL</name>
<gene>
    <name evidence="1" type="ORF">CT690_08510</name>
</gene>
<sequence length="234" mass="26500">MLFEKNKDEIFYSTLCNKLTMELGDKRVSAVLAEDLDITIFDNHPPYISIGDTDILIAFAFGNRENVSGSKNELAQPGPMNKDLADCCARAYRMKPMRMYVQWEIARYLASKDMYPDIPSDDIVSIEPEWDDQGNLTYLSTDGVLQAIINKHFGGNSASVGTAAVIGHGDHVKRCVMTCQMRNVKGYALREVTLPVWYDNQSAQAWTRRRDLYVLNDMANRLMMVAQKNILNSQ</sequence>
<dbReference type="Proteomes" id="UP000248196">
    <property type="component" value="Unassembled WGS sequence"/>
</dbReference>
<dbReference type="AlphaFoldDB" id="A0A318PHS2"/>
<dbReference type="EMBL" id="PESE01000002">
    <property type="protein sequence ID" value="PYD39067.1"/>
    <property type="molecule type" value="Genomic_DNA"/>
</dbReference>
<dbReference type="RefSeq" id="WP_020453788.1">
    <property type="nucleotide sequence ID" value="NZ_PESE01000002.1"/>
</dbReference>